<name>A0A369JPJ6_HYPMA</name>
<evidence type="ECO:0000313" key="2">
    <source>
        <dbReference type="Proteomes" id="UP000076154"/>
    </source>
</evidence>
<protein>
    <submittedName>
        <fullName evidence="1">Uncharacterized protein</fullName>
    </submittedName>
</protein>
<dbReference type="InParanoid" id="A0A369JPJ6"/>
<accession>A0A369JPJ6</accession>
<dbReference type="AlphaFoldDB" id="A0A369JPJ6"/>
<dbReference type="EMBL" id="LUEZ02000054">
    <property type="protein sequence ID" value="RDB21593.1"/>
    <property type="molecule type" value="Genomic_DNA"/>
</dbReference>
<gene>
    <name evidence="1" type="ORF">Hypma_011266</name>
</gene>
<reference evidence="1" key="1">
    <citation type="submission" date="2018-04" db="EMBL/GenBank/DDBJ databases">
        <title>Whole genome sequencing of Hypsizygus marmoreus.</title>
        <authorList>
            <person name="Choi I.-G."/>
            <person name="Min B."/>
            <person name="Kim J.-G."/>
            <person name="Kim S."/>
            <person name="Oh Y.-L."/>
            <person name="Kong W.-S."/>
            <person name="Park H."/>
            <person name="Jeong J."/>
            <person name="Song E.-S."/>
        </authorList>
    </citation>
    <scope>NUCLEOTIDE SEQUENCE [LARGE SCALE GENOMIC DNA]</scope>
    <source>
        <strain evidence="1">51987-8</strain>
    </source>
</reference>
<proteinExistence type="predicted"/>
<dbReference type="Proteomes" id="UP000076154">
    <property type="component" value="Unassembled WGS sequence"/>
</dbReference>
<comment type="caution">
    <text evidence="1">The sequence shown here is derived from an EMBL/GenBank/DDBJ whole genome shotgun (WGS) entry which is preliminary data.</text>
</comment>
<sequence>MLVVDTSHLPSGLSTSPLVNPCHHKSLRLTLHRGVGDTSLIHGVISFCLAVWISIHHDIHDRESSLPDTSVKSTHLTVDSQPYASPPLPYHHFHIHRTNYRPFIKRAERKVS</sequence>
<keyword evidence="2" id="KW-1185">Reference proteome</keyword>
<evidence type="ECO:0000313" key="1">
    <source>
        <dbReference type="EMBL" id="RDB21593.1"/>
    </source>
</evidence>
<organism evidence="1 2">
    <name type="scientific">Hypsizygus marmoreus</name>
    <name type="common">White beech mushroom</name>
    <name type="synonym">Agaricus marmoreus</name>
    <dbReference type="NCBI Taxonomy" id="39966"/>
    <lineage>
        <taxon>Eukaryota</taxon>
        <taxon>Fungi</taxon>
        <taxon>Dikarya</taxon>
        <taxon>Basidiomycota</taxon>
        <taxon>Agaricomycotina</taxon>
        <taxon>Agaricomycetes</taxon>
        <taxon>Agaricomycetidae</taxon>
        <taxon>Agaricales</taxon>
        <taxon>Tricholomatineae</taxon>
        <taxon>Lyophyllaceae</taxon>
        <taxon>Hypsizygus</taxon>
    </lineage>
</organism>